<dbReference type="RefSeq" id="WP_155991272.1">
    <property type="nucleotide sequence ID" value="NZ_CBTY010000008.1"/>
</dbReference>
<dbReference type="Proteomes" id="UP000018159">
    <property type="component" value="Unassembled WGS sequence"/>
</dbReference>
<evidence type="ECO:0000313" key="2">
    <source>
        <dbReference type="Proteomes" id="UP000018159"/>
    </source>
</evidence>
<keyword evidence="2" id="KW-1185">Reference proteome</keyword>
<dbReference type="EMBL" id="CBTY010000008">
    <property type="protein sequence ID" value="CDI05379.1"/>
    <property type="molecule type" value="Genomic_DNA"/>
</dbReference>
<reference evidence="1 2" key="1">
    <citation type="journal article" date="2013" name="PLoS ONE">
        <title>Enrichment and Genome Sequence of the Group I.1a Ammonia-Oxidizing Archaeon ?Ca. Nitrosotenuis uzonensis? Representing a Clade Globally.</title>
        <authorList>
            <person name="Lebedeva E.V."/>
            <person name="Hatzenpichler R."/>
            <person name="Pelletier E."/>
            <person name="Schuster N."/>
            <person name="Hauzmayer S."/>
            <person name="Bulaev A."/>
            <person name="Grigor'eva N.V."/>
            <person name="Galushko A."/>
            <person name="Schmid M."/>
            <person name="Palatinszky M."/>
            <person name="Le Paslier D."/>
            <person name="Daims H."/>
            <person name="Wagner M."/>
        </authorList>
    </citation>
    <scope>NUCLEOTIDE SEQUENCE [LARGE SCALE GENOMIC DNA]</scope>
    <source>
        <strain evidence="1 2">N4</strain>
    </source>
</reference>
<gene>
    <name evidence="1" type="ORF">NITUZ_30071</name>
</gene>
<dbReference type="OrthoDB" id="10122at2157"/>
<sequence length="608" mass="68093">MRRIGLAAFALIVLVPAIAHGQTLQITLLDTFGEFKRDEQIFVFGQVSQISPDLFIVVQILNPRGDLCQVQQLKPLSDGHFITEPGTLSGSICGIPGEYAVRVFYGDFTASDKFVLKSERVKASTDVEYISAATSLLESKINSLDSESAATEFADRLDQIRAISASSTAIIQMRDLYTDVLLSDFEESDTFGLNPTFRPAIDASLEIVDKMVTSSVLDQSGAKKIKEQVYAAMFYAHIGNNREALSTISDVYVQITNATPQKVPSEQPPTYEEINQTLLNMMTKSNSIMNRQLKEEIGFIFARGTGPLYIEDLRDLLDMITKARTLDTTLRQDDVLTLTIRNEWSTLRESLLTKETLSDFLEQKDRVDTLFDAIVLLRNLDRVDRFITRDPQPELAEVIKPRLDELMLNLRTASSPEQIVLLKKDILDMKNVIDISARISTTIEFSRANNADPKLISSFETMLEQVRAATTVGEILKVVADFDGVINELREKRSPLSVLKFDYEKLRTKAELQADYESLVTINNALKAINTAIELEKGSPTVSKIDKIEVLLAWASQQEPIIEAKLASYSKDAYKIRASDILQRAQSLENLANLGIIHNRFLPGSWTM</sequence>
<proteinExistence type="predicted"/>
<comment type="caution">
    <text evidence="1">The sequence shown here is derived from an EMBL/GenBank/DDBJ whole genome shotgun (WGS) entry which is preliminary data.</text>
</comment>
<evidence type="ECO:0000313" key="1">
    <source>
        <dbReference type="EMBL" id="CDI05379.1"/>
    </source>
</evidence>
<accession>V6AS27</accession>
<dbReference type="AlphaFoldDB" id="V6AS27"/>
<organism evidence="1 2">
    <name type="scientific">Candidatus Nitrosotenuis uzonensis</name>
    <dbReference type="NCBI Taxonomy" id="1407055"/>
    <lineage>
        <taxon>Archaea</taxon>
        <taxon>Nitrososphaerota</taxon>
        <taxon>Candidatus Nitrosotenuis</taxon>
    </lineage>
</organism>
<name>V6AS27_9ARCH</name>
<protein>
    <submittedName>
        <fullName evidence="1">Uncharacterized protein</fullName>
    </submittedName>
</protein>